<accession>A0A2C6KE30</accession>
<feature type="compositionally biased region" description="Polar residues" evidence="1">
    <location>
        <begin position="1"/>
        <end position="11"/>
    </location>
</feature>
<dbReference type="RefSeq" id="XP_067917519.1">
    <property type="nucleotide sequence ID" value="XM_068070501.1"/>
</dbReference>
<evidence type="ECO:0000256" key="1">
    <source>
        <dbReference type="SAM" id="MobiDB-lite"/>
    </source>
</evidence>
<protein>
    <submittedName>
        <fullName evidence="2">Swi2 snf2 brahma-like</fullName>
    </submittedName>
</protein>
<feature type="region of interest" description="Disordered" evidence="1">
    <location>
        <begin position="1"/>
        <end position="146"/>
    </location>
</feature>
<feature type="region of interest" description="Disordered" evidence="1">
    <location>
        <begin position="214"/>
        <end position="243"/>
    </location>
</feature>
<feature type="compositionally biased region" description="Basic and acidic residues" evidence="1">
    <location>
        <begin position="90"/>
        <end position="100"/>
    </location>
</feature>
<keyword evidence="3" id="KW-1185">Reference proteome</keyword>
<feature type="region of interest" description="Disordered" evidence="1">
    <location>
        <begin position="158"/>
        <end position="193"/>
    </location>
</feature>
<reference evidence="2 3" key="1">
    <citation type="journal article" date="2017" name="Int. J. Parasitol.">
        <title>The genome of the protozoan parasite Cystoisospora suis and a reverse vaccinology approach to identify vaccine candidates.</title>
        <authorList>
            <person name="Palmieri N."/>
            <person name="Shrestha A."/>
            <person name="Ruttkowski B."/>
            <person name="Beck T."/>
            <person name="Vogl C."/>
            <person name="Tomley F."/>
            <person name="Blake D.P."/>
            <person name="Joachim A."/>
        </authorList>
    </citation>
    <scope>NUCLEOTIDE SEQUENCE [LARGE SCALE GENOMIC DNA]</scope>
    <source>
        <strain evidence="2 3">Wien I</strain>
    </source>
</reference>
<gene>
    <name evidence="2" type="ORF">CSUI_010397</name>
</gene>
<feature type="compositionally biased region" description="Polar residues" evidence="1">
    <location>
        <begin position="167"/>
        <end position="178"/>
    </location>
</feature>
<evidence type="ECO:0000313" key="3">
    <source>
        <dbReference type="Proteomes" id="UP000221165"/>
    </source>
</evidence>
<comment type="caution">
    <text evidence="2">The sequence shown here is derived from an EMBL/GenBank/DDBJ whole genome shotgun (WGS) entry which is preliminary data.</text>
</comment>
<name>A0A2C6KE30_9APIC</name>
<dbReference type="GeneID" id="94433712"/>
<sequence>MKEDSVPSSCAVSVHPHEHAPSSASTSPDLPRRPEMIEYQDEEEEDDDVLSDFLQQQRAFYMRTHASATASERDKSTHLSSSSPPNGEGSKPRQDNEDVQPRNGFNSLGKDKKEEEKNDSSCVSSSFDQGDPFLMYSNGRSTRPPVARPFHLLEASSSSFPFRSSSTCLPQESSSALTDTPCDLSGQPSAFSTSSIFAPKEPFQRLLLSSSSLPCSKSSSHESSHPPQTSEEEEEEVEEEQAVLSSAAIREQLRLQLVAARYVQQGMVPPVEILAKIEALLPKKEKKKRLLSVHSKGGKRIEAFSLPLLSQLRRKIREGTRQEAFAQLEERQRLLNGLLDPEQRELYEHFCCMPESVRT</sequence>
<feature type="compositionally biased region" description="Acidic residues" evidence="1">
    <location>
        <begin position="230"/>
        <end position="241"/>
    </location>
</feature>
<dbReference type="AlphaFoldDB" id="A0A2C6KE30"/>
<feature type="compositionally biased region" description="Acidic residues" evidence="1">
    <location>
        <begin position="38"/>
        <end position="50"/>
    </location>
</feature>
<evidence type="ECO:0000313" key="2">
    <source>
        <dbReference type="EMBL" id="PHJ15787.1"/>
    </source>
</evidence>
<dbReference type="VEuPathDB" id="ToxoDB:CSUI_010397"/>
<organism evidence="2 3">
    <name type="scientific">Cystoisospora suis</name>
    <dbReference type="NCBI Taxonomy" id="483139"/>
    <lineage>
        <taxon>Eukaryota</taxon>
        <taxon>Sar</taxon>
        <taxon>Alveolata</taxon>
        <taxon>Apicomplexa</taxon>
        <taxon>Conoidasida</taxon>
        <taxon>Coccidia</taxon>
        <taxon>Eucoccidiorida</taxon>
        <taxon>Eimeriorina</taxon>
        <taxon>Sarcocystidae</taxon>
        <taxon>Cystoisospora</taxon>
    </lineage>
</organism>
<proteinExistence type="predicted"/>
<feature type="compositionally biased region" description="Basic and acidic residues" evidence="1">
    <location>
        <begin position="109"/>
        <end position="119"/>
    </location>
</feature>
<dbReference type="Proteomes" id="UP000221165">
    <property type="component" value="Unassembled WGS sequence"/>
</dbReference>
<feature type="non-terminal residue" evidence="2">
    <location>
        <position position="359"/>
    </location>
</feature>
<dbReference type="EMBL" id="MIGC01007321">
    <property type="protein sequence ID" value="PHJ15787.1"/>
    <property type="molecule type" value="Genomic_DNA"/>
</dbReference>